<evidence type="ECO:0008006" key="4">
    <source>
        <dbReference type="Google" id="ProtNLM"/>
    </source>
</evidence>
<feature type="signal peptide" evidence="1">
    <location>
        <begin position="1"/>
        <end position="22"/>
    </location>
</feature>
<dbReference type="Proteomes" id="UP000244446">
    <property type="component" value="Unassembled WGS sequence"/>
</dbReference>
<dbReference type="OrthoDB" id="7659063at2"/>
<dbReference type="PROSITE" id="PS51257">
    <property type="entry name" value="PROKAR_LIPOPROTEIN"/>
    <property type="match status" value="1"/>
</dbReference>
<evidence type="ECO:0000313" key="2">
    <source>
        <dbReference type="EMBL" id="PVA08759.1"/>
    </source>
</evidence>
<dbReference type="EMBL" id="QCYH01000018">
    <property type="protein sequence ID" value="PVA08759.1"/>
    <property type="molecule type" value="Genomic_DNA"/>
</dbReference>
<proteinExistence type="predicted"/>
<keyword evidence="3" id="KW-1185">Reference proteome</keyword>
<accession>A0A2T7G2V7</accession>
<evidence type="ECO:0000313" key="3">
    <source>
        <dbReference type="Proteomes" id="UP000244446"/>
    </source>
</evidence>
<gene>
    <name evidence="2" type="ORF">DC366_17415</name>
</gene>
<feature type="chain" id="PRO_5015500131" description="Lipoprotein" evidence="1">
    <location>
        <begin position="23"/>
        <end position="94"/>
    </location>
</feature>
<organism evidence="2 3">
    <name type="scientific">Pelagivirga sediminicola</name>
    <dbReference type="NCBI Taxonomy" id="2170575"/>
    <lineage>
        <taxon>Bacteria</taxon>
        <taxon>Pseudomonadati</taxon>
        <taxon>Pseudomonadota</taxon>
        <taxon>Alphaproteobacteria</taxon>
        <taxon>Rhodobacterales</taxon>
        <taxon>Paracoccaceae</taxon>
        <taxon>Pelagivirga</taxon>
    </lineage>
</organism>
<protein>
    <recommendedName>
        <fullName evidence="4">Lipoprotein</fullName>
    </recommendedName>
</protein>
<evidence type="ECO:0000256" key="1">
    <source>
        <dbReference type="SAM" id="SignalP"/>
    </source>
</evidence>
<comment type="caution">
    <text evidence="2">The sequence shown here is derived from an EMBL/GenBank/DDBJ whole genome shotgun (WGS) entry which is preliminary data.</text>
</comment>
<name>A0A2T7G2V7_9RHOB</name>
<keyword evidence="1" id="KW-0732">Signal</keyword>
<reference evidence="2 3" key="1">
    <citation type="submission" date="2018-04" db="EMBL/GenBank/DDBJ databases">
        <title>Pelagivirga bohaiensis gen. nov., sp. nov., a bacterium isolated from the Bohai Sea.</title>
        <authorList>
            <person name="Ji X."/>
        </authorList>
    </citation>
    <scope>NUCLEOTIDE SEQUENCE [LARGE SCALE GENOMIC DNA]</scope>
    <source>
        <strain evidence="2 3">BH-SD19</strain>
    </source>
</reference>
<dbReference type="AlphaFoldDB" id="A0A2T7G2V7"/>
<sequence>MRAIMQKRAVMIATTLSLTAGCAMQPAETGGTANQIGNVPANVVALADPNQDISTARLLPEDGCFWYEHRGPVETTLVPLRSPEGNPICAAREA</sequence>